<dbReference type="AlphaFoldDB" id="A0A9N9A3X0"/>
<comment type="caution">
    <text evidence="1">The sequence shown here is derived from an EMBL/GenBank/DDBJ whole genome shotgun (WGS) entry which is preliminary data.</text>
</comment>
<evidence type="ECO:0000313" key="1">
    <source>
        <dbReference type="EMBL" id="CAG8516266.1"/>
    </source>
</evidence>
<dbReference type="EMBL" id="CAJVPV010002046">
    <property type="protein sequence ID" value="CAG8516266.1"/>
    <property type="molecule type" value="Genomic_DNA"/>
</dbReference>
<name>A0A9N9A3X0_9GLOM</name>
<sequence length="89" mass="9664">MVRGSSFRKTNAILSLTLHLSGTTKVVETCNAAQWLKIPHTIEHSLRTVAMVAWKNLCTVAEMTTMAETVAETVATMASGIIQETVAME</sequence>
<accession>A0A9N9A3X0</accession>
<reference evidence="1" key="1">
    <citation type="submission" date="2021-06" db="EMBL/GenBank/DDBJ databases">
        <authorList>
            <person name="Kallberg Y."/>
            <person name="Tangrot J."/>
            <person name="Rosling A."/>
        </authorList>
    </citation>
    <scope>NUCLEOTIDE SEQUENCE</scope>
    <source>
        <strain evidence="1">CL551</strain>
    </source>
</reference>
<keyword evidence="2" id="KW-1185">Reference proteome</keyword>
<protein>
    <submittedName>
        <fullName evidence="1">8652_t:CDS:1</fullName>
    </submittedName>
</protein>
<organism evidence="1 2">
    <name type="scientific">Acaulospora morrowiae</name>
    <dbReference type="NCBI Taxonomy" id="94023"/>
    <lineage>
        <taxon>Eukaryota</taxon>
        <taxon>Fungi</taxon>
        <taxon>Fungi incertae sedis</taxon>
        <taxon>Mucoromycota</taxon>
        <taxon>Glomeromycotina</taxon>
        <taxon>Glomeromycetes</taxon>
        <taxon>Diversisporales</taxon>
        <taxon>Acaulosporaceae</taxon>
        <taxon>Acaulospora</taxon>
    </lineage>
</organism>
<gene>
    <name evidence="1" type="ORF">AMORRO_LOCUS3979</name>
</gene>
<proteinExistence type="predicted"/>
<dbReference type="Proteomes" id="UP000789342">
    <property type="component" value="Unassembled WGS sequence"/>
</dbReference>
<evidence type="ECO:0000313" key="2">
    <source>
        <dbReference type="Proteomes" id="UP000789342"/>
    </source>
</evidence>